<feature type="coiled-coil region" evidence="1">
    <location>
        <begin position="188"/>
        <end position="215"/>
    </location>
</feature>
<protein>
    <submittedName>
        <fullName evidence="2">Uncharacterized protein</fullName>
    </submittedName>
</protein>
<evidence type="ECO:0000256" key="1">
    <source>
        <dbReference type="SAM" id="Coils"/>
    </source>
</evidence>
<evidence type="ECO:0000313" key="3">
    <source>
        <dbReference type="Proteomes" id="UP000198675"/>
    </source>
</evidence>
<gene>
    <name evidence="2" type="ORF">SAMN05216363_3091</name>
</gene>
<reference evidence="3" key="1">
    <citation type="submission" date="2016-10" db="EMBL/GenBank/DDBJ databases">
        <authorList>
            <person name="Varghese N."/>
            <person name="Submissions S."/>
        </authorList>
    </citation>
    <scope>NUCLEOTIDE SEQUENCE [LARGE SCALE GENOMIC DNA]</scope>
    <source>
        <strain evidence="3">KCTC 32246</strain>
    </source>
</reference>
<dbReference type="EMBL" id="LT629797">
    <property type="protein sequence ID" value="SDU90323.1"/>
    <property type="molecule type" value="Genomic_DNA"/>
</dbReference>
<sequence>METTGNKPGWLKKLDREETVWAANYLLNRWPDELEPKPDPSPAMVFITFGDSIRTLESDVAGVKLIERLRNAIRQRRYRQAEGGRKTCSFTLPLNTKDKLKILAKNADTTETAIIESLIAGALQSSQDQKEGKRREALEKTITRNSSKLAQELNKIRLEVTTKHLDANLRRLAGWQVYLNEQTPELSAEQESEANRIAEKRMREIQEAIRAVVAKHEMMSPRNI</sequence>
<dbReference type="AlphaFoldDB" id="A0A1H2MAT5"/>
<keyword evidence="1" id="KW-0175">Coiled coil</keyword>
<proteinExistence type="predicted"/>
<name>A0A1H2MAT5_9PSED</name>
<keyword evidence="3" id="KW-1185">Reference proteome</keyword>
<evidence type="ECO:0000313" key="2">
    <source>
        <dbReference type="EMBL" id="SDU90323.1"/>
    </source>
</evidence>
<organism evidence="2 3">
    <name type="scientific">Pseudomonas sihuiensis</name>
    <dbReference type="NCBI Taxonomy" id="1274359"/>
    <lineage>
        <taxon>Bacteria</taxon>
        <taxon>Pseudomonadati</taxon>
        <taxon>Pseudomonadota</taxon>
        <taxon>Gammaproteobacteria</taxon>
        <taxon>Pseudomonadales</taxon>
        <taxon>Pseudomonadaceae</taxon>
        <taxon>Pseudomonas</taxon>
    </lineage>
</organism>
<dbReference type="RefSeq" id="WP_058164142.1">
    <property type="nucleotide sequence ID" value="NZ_LT629797.1"/>
</dbReference>
<accession>A0A1H2MAT5</accession>
<dbReference type="Proteomes" id="UP000198675">
    <property type="component" value="Chromosome I"/>
</dbReference>